<gene>
    <name evidence="1" type="ORF">RPERSI_LOCUS29044</name>
</gene>
<feature type="non-terminal residue" evidence="1">
    <location>
        <position position="1"/>
    </location>
</feature>
<accession>A0ACA9SAZ3</accession>
<proteinExistence type="predicted"/>
<evidence type="ECO:0000313" key="2">
    <source>
        <dbReference type="Proteomes" id="UP000789920"/>
    </source>
</evidence>
<name>A0ACA9SAZ3_9GLOM</name>
<evidence type="ECO:0000313" key="1">
    <source>
        <dbReference type="EMBL" id="CAG8834022.1"/>
    </source>
</evidence>
<feature type="non-terminal residue" evidence="1">
    <location>
        <position position="198"/>
    </location>
</feature>
<organism evidence="1 2">
    <name type="scientific">Racocetra persica</name>
    <dbReference type="NCBI Taxonomy" id="160502"/>
    <lineage>
        <taxon>Eukaryota</taxon>
        <taxon>Fungi</taxon>
        <taxon>Fungi incertae sedis</taxon>
        <taxon>Mucoromycota</taxon>
        <taxon>Glomeromycotina</taxon>
        <taxon>Glomeromycetes</taxon>
        <taxon>Diversisporales</taxon>
        <taxon>Gigasporaceae</taxon>
        <taxon>Racocetra</taxon>
    </lineage>
</organism>
<sequence length="198" mass="22606">ALLLQNWFTTFQLGFDPTYLQLYVYDTQQKLSDQTNAIPNFSLNLATIQLLKNILDKVNSYIINFCHISRLSTKSIRNLAIIIRANIPELDLRIYNTSTASQVAAVWVDDEVPSNVIQKCDIVLHTNMDQLIHISEFNGCYEPLAYPIIFSYSEQGYTCDNNVENSDLDNEINEVSNDNDNNNSEPETNQTRNNENSS</sequence>
<dbReference type="EMBL" id="CAJVQC010108008">
    <property type="protein sequence ID" value="CAG8834022.1"/>
    <property type="molecule type" value="Genomic_DNA"/>
</dbReference>
<dbReference type="Proteomes" id="UP000789920">
    <property type="component" value="Unassembled WGS sequence"/>
</dbReference>
<comment type="caution">
    <text evidence="1">The sequence shown here is derived from an EMBL/GenBank/DDBJ whole genome shotgun (WGS) entry which is preliminary data.</text>
</comment>
<protein>
    <submittedName>
        <fullName evidence="1">17421_t:CDS:1</fullName>
    </submittedName>
</protein>
<reference evidence="1" key="1">
    <citation type="submission" date="2021-06" db="EMBL/GenBank/DDBJ databases">
        <authorList>
            <person name="Kallberg Y."/>
            <person name="Tangrot J."/>
            <person name="Rosling A."/>
        </authorList>
    </citation>
    <scope>NUCLEOTIDE SEQUENCE</scope>
    <source>
        <strain evidence="1">MA461A</strain>
    </source>
</reference>
<keyword evidence="2" id="KW-1185">Reference proteome</keyword>